<dbReference type="SMART" id="SM00506">
    <property type="entry name" value="A1pp"/>
    <property type="match status" value="1"/>
</dbReference>
<sequence length="240" mass="27082">MLPRFIFIAPEPRPPRKAGVKPKTSLCASWKQAIQEHLSTDESFITVIEGKFNGIDAEKLRCDCIVSPANSFGIMDGGFDLELSRYLKGTGDMWSLTNHCQAYIRETWHGFVPPGSCTLVPLPDDVAGPNNAWHIRVVAMVPTMRTPEDVSWHQDIIYSCMWSLLVQLEHWNKTAHENGREKIESVLMTGLGTGQGGISSEKCAQQMILAVKHFHEELPPQLRWVDVRQRTTEVERSTEL</sequence>
<dbReference type="OrthoDB" id="6082470at2759"/>
<keyword evidence="3" id="KW-1185">Reference proteome</keyword>
<dbReference type="Gene3D" id="3.40.220.10">
    <property type="entry name" value="Leucine Aminopeptidase, subunit E, domain 1"/>
    <property type="match status" value="1"/>
</dbReference>
<dbReference type="STRING" id="139825.A0A401GI10"/>
<dbReference type="InParanoid" id="A0A401GI10"/>
<gene>
    <name evidence="2" type="ORF">SCP_0401360</name>
</gene>
<dbReference type="InterPro" id="IPR043472">
    <property type="entry name" value="Macro_dom-like"/>
</dbReference>
<dbReference type="EMBL" id="BFAD01000004">
    <property type="protein sequence ID" value="GBE81763.1"/>
    <property type="molecule type" value="Genomic_DNA"/>
</dbReference>
<dbReference type="Pfam" id="PF14519">
    <property type="entry name" value="Macro_2"/>
    <property type="match status" value="1"/>
</dbReference>
<dbReference type="RefSeq" id="XP_027612676.1">
    <property type="nucleotide sequence ID" value="XM_027756875.1"/>
</dbReference>
<reference evidence="2 3" key="1">
    <citation type="journal article" date="2018" name="Sci. Rep.">
        <title>Genome sequence of the cauliflower mushroom Sparassis crispa (Hanabiratake) and its association with beneficial usage.</title>
        <authorList>
            <person name="Kiyama R."/>
            <person name="Furutani Y."/>
            <person name="Kawaguchi K."/>
            <person name="Nakanishi T."/>
        </authorList>
    </citation>
    <scope>NUCLEOTIDE SEQUENCE [LARGE SCALE GENOMIC DNA]</scope>
</reference>
<dbReference type="AlphaFoldDB" id="A0A401GI10"/>
<dbReference type="Proteomes" id="UP000287166">
    <property type="component" value="Unassembled WGS sequence"/>
</dbReference>
<dbReference type="GeneID" id="38778680"/>
<organism evidence="2 3">
    <name type="scientific">Sparassis crispa</name>
    <dbReference type="NCBI Taxonomy" id="139825"/>
    <lineage>
        <taxon>Eukaryota</taxon>
        <taxon>Fungi</taxon>
        <taxon>Dikarya</taxon>
        <taxon>Basidiomycota</taxon>
        <taxon>Agaricomycotina</taxon>
        <taxon>Agaricomycetes</taxon>
        <taxon>Polyporales</taxon>
        <taxon>Sparassidaceae</taxon>
        <taxon>Sparassis</taxon>
    </lineage>
</organism>
<comment type="caution">
    <text evidence="2">The sequence shown here is derived from an EMBL/GenBank/DDBJ whole genome shotgun (WGS) entry which is preliminary data.</text>
</comment>
<dbReference type="SUPFAM" id="SSF52949">
    <property type="entry name" value="Macro domain-like"/>
    <property type="match status" value="1"/>
</dbReference>
<dbReference type="InterPro" id="IPR028071">
    <property type="entry name" value="Macro-like_dom"/>
</dbReference>
<evidence type="ECO:0000259" key="1">
    <source>
        <dbReference type="PROSITE" id="PS51154"/>
    </source>
</evidence>
<dbReference type="PROSITE" id="PS51154">
    <property type="entry name" value="MACRO"/>
    <property type="match status" value="1"/>
</dbReference>
<proteinExistence type="predicted"/>
<protein>
    <submittedName>
        <fullName evidence="2">Macro domain-like protein</fullName>
    </submittedName>
</protein>
<evidence type="ECO:0000313" key="3">
    <source>
        <dbReference type="Proteomes" id="UP000287166"/>
    </source>
</evidence>
<evidence type="ECO:0000313" key="2">
    <source>
        <dbReference type="EMBL" id="GBE81763.1"/>
    </source>
</evidence>
<name>A0A401GI10_9APHY</name>
<feature type="domain" description="Macro" evidence="1">
    <location>
        <begin position="32"/>
        <end position="240"/>
    </location>
</feature>
<dbReference type="InterPro" id="IPR002589">
    <property type="entry name" value="Macro_dom"/>
</dbReference>
<accession>A0A401GI10</accession>